<dbReference type="AlphaFoldDB" id="A0A9D3NG07"/>
<sequence length="92" mass="9887">MSGPDKPPSPMRPDWAALSQRLRHDRDRGFTRPALPRCTGSCRTGQSAPRLSHAAVPRVQLTAASLRSAVQYGGAALIMIPNLQSAQSTHSI</sequence>
<comment type="caution">
    <text evidence="2">The sequence shown here is derived from an EMBL/GenBank/DDBJ whole genome shotgun (WGS) entry which is preliminary data.</text>
</comment>
<dbReference type="EMBL" id="JAHKSW010000017">
    <property type="protein sequence ID" value="KAG7321729.1"/>
    <property type="molecule type" value="Genomic_DNA"/>
</dbReference>
<organism evidence="2 3">
    <name type="scientific">Hemibagrus wyckioides</name>
    <dbReference type="NCBI Taxonomy" id="337641"/>
    <lineage>
        <taxon>Eukaryota</taxon>
        <taxon>Metazoa</taxon>
        <taxon>Chordata</taxon>
        <taxon>Craniata</taxon>
        <taxon>Vertebrata</taxon>
        <taxon>Euteleostomi</taxon>
        <taxon>Actinopterygii</taxon>
        <taxon>Neopterygii</taxon>
        <taxon>Teleostei</taxon>
        <taxon>Ostariophysi</taxon>
        <taxon>Siluriformes</taxon>
        <taxon>Bagridae</taxon>
        <taxon>Hemibagrus</taxon>
    </lineage>
</organism>
<accession>A0A9D3NG07</accession>
<evidence type="ECO:0000256" key="1">
    <source>
        <dbReference type="SAM" id="MobiDB-lite"/>
    </source>
</evidence>
<name>A0A9D3NG07_9TELE</name>
<gene>
    <name evidence="2" type="ORF">KOW79_014587</name>
</gene>
<dbReference type="Proteomes" id="UP000824219">
    <property type="component" value="Linkage Group LG17"/>
</dbReference>
<reference evidence="2 3" key="1">
    <citation type="submission" date="2021-06" db="EMBL/GenBank/DDBJ databases">
        <title>Chromosome-level genome assembly of the red-tail catfish (Hemibagrus wyckioides).</title>
        <authorList>
            <person name="Shao F."/>
        </authorList>
    </citation>
    <scope>NUCLEOTIDE SEQUENCE [LARGE SCALE GENOMIC DNA]</scope>
    <source>
        <strain evidence="2">EC202008001</strain>
        <tissue evidence="2">Blood</tissue>
    </source>
</reference>
<evidence type="ECO:0000313" key="3">
    <source>
        <dbReference type="Proteomes" id="UP000824219"/>
    </source>
</evidence>
<keyword evidence="3" id="KW-1185">Reference proteome</keyword>
<proteinExistence type="predicted"/>
<protein>
    <submittedName>
        <fullName evidence="2">Uncharacterized protein</fullName>
    </submittedName>
</protein>
<feature type="compositionally biased region" description="Pro residues" evidence="1">
    <location>
        <begin position="1"/>
        <end position="11"/>
    </location>
</feature>
<evidence type="ECO:0000313" key="2">
    <source>
        <dbReference type="EMBL" id="KAG7321729.1"/>
    </source>
</evidence>
<feature type="region of interest" description="Disordered" evidence="1">
    <location>
        <begin position="1"/>
        <end position="51"/>
    </location>
</feature>